<dbReference type="SUPFAM" id="SSF158446">
    <property type="entry name" value="IVS-encoded protein-like"/>
    <property type="match status" value="1"/>
</dbReference>
<dbReference type="EMBL" id="MNUJ01000008">
    <property type="protein sequence ID" value="OIN90157.1"/>
    <property type="molecule type" value="Genomic_DNA"/>
</dbReference>
<evidence type="ECO:0000313" key="2">
    <source>
        <dbReference type="Proteomes" id="UP000182753"/>
    </source>
</evidence>
<gene>
    <name evidence="1" type="ORF">AUJ40_00445</name>
</gene>
<proteinExistence type="predicted"/>
<dbReference type="Gene3D" id="1.20.1440.60">
    <property type="entry name" value="23S rRNA-intervening sequence"/>
    <property type="match status" value="1"/>
</dbReference>
<name>A0A1J4RVT4_9BACT</name>
<evidence type="ECO:0008006" key="3">
    <source>
        <dbReference type="Google" id="ProtNLM"/>
    </source>
</evidence>
<reference evidence="1 2" key="1">
    <citation type="journal article" date="2016" name="Environ. Microbiol.">
        <title>Genomic resolution of a cold subsurface aquifer community provides metabolic insights for novel microbes adapted to high CO concentrations.</title>
        <authorList>
            <person name="Probst A.J."/>
            <person name="Castelle C.J."/>
            <person name="Singh A."/>
            <person name="Brown C.T."/>
            <person name="Anantharaman K."/>
            <person name="Sharon I."/>
            <person name="Hug L.A."/>
            <person name="Burstein D."/>
            <person name="Emerson J.B."/>
            <person name="Thomas B.C."/>
            <person name="Banfield J.F."/>
        </authorList>
    </citation>
    <scope>NUCLEOTIDE SEQUENCE [LARGE SCALE GENOMIC DNA]</scope>
    <source>
        <strain evidence="1">CG1_02_42_45</strain>
    </source>
</reference>
<evidence type="ECO:0000313" key="1">
    <source>
        <dbReference type="EMBL" id="OIN90157.1"/>
    </source>
</evidence>
<protein>
    <recommendedName>
        <fullName evidence="3">Four helix bundle protein</fullName>
    </recommendedName>
</protein>
<dbReference type="Pfam" id="PF05635">
    <property type="entry name" value="23S_rRNA_IVP"/>
    <property type="match status" value="1"/>
</dbReference>
<accession>A0A1J4RVT4</accession>
<dbReference type="NCBIfam" id="TIGR02436">
    <property type="entry name" value="four helix bundle protein"/>
    <property type="match status" value="1"/>
</dbReference>
<dbReference type="InterPro" id="IPR012657">
    <property type="entry name" value="23S_rRNA-intervening_sequence"/>
</dbReference>
<dbReference type="InterPro" id="IPR036583">
    <property type="entry name" value="23S_rRNA_IVS_sf"/>
</dbReference>
<sequence>MYIPRNPLGYKKLRTWQQANEIFQLTEEFVKTLPKYHPETRQKTMDTTDHMLRSARSVVRNTEEGFSRASTKEYVTFLGFSKGSLEELLNDYEYCRRNKLGDLKIADRAIFLCKGEGKMLHNQMEALERKRIGDGAVSANEKYHQVRNRQVQKEKEFDEYLKGILKNVRGKGNKGG</sequence>
<dbReference type="Proteomes" id="UP000182753">
    <property type="component" value="Unassembled WGS sequence"/>
</dbReference>
<dbReference type="AlphaFoldDB" id="A0A1J4RVT4"/>
<organism evidence="1 2">
    <name type="scientific">Candidatus Berkelbacteria bacterium CG1_02_42_45</name>
    <dbReference type="NCBI Taxonomy" id="1805036"/>
    <lineage>
        <taxon>Bacteria</taxon>
        <taxon>Candidatus Berkelbacteria</taxon>
    </lineage>
</organism>
<comment type="caution">
    <text evidence="1">The sequence shown here is derived from an EMBL/GenBank/DDBJ whole genome shotgun (WGS) entry which is preliminary data.</text>
</comment>